<feature type="transmembrane region" description="Helical" evidence="8">
    <location>
        <begin position="349"/>
        <end position="374"/>
    </location>
</feature>
<comment type="caution">
    <text evidence="10">The sequence shown here is derived from an EMBL/GenBank/DDBJ whole genome shotgun (WGS) entry which is preliminary data.</text>
</comment>
<name>A0A8H6RGD7_9PEZI</name>
<evidence type="ECO:0000256" key="5">
    <source>
        <dbReference type="ARBA" id="ARBA00022989"/>
    </source>
</evidence>
<dbReference type="Proteomes" id="UP000660729">
    <property type="component" value="Unassembled WGS sequence"/>
</dbReference>
<dbReference type="FunFam" id="1.20.1740.10:FF:000006">
    <property type="entry name" value="General amino acid permease"/>
    <property type="match status" value="1"/>
</dbReference>
<feature type="transmembrane region" description="Helical" evidence="8">
    <location>
        <begin position="469"/>
        <end position="488"/>
    </location>
</feature>
<dbReference type="AlphaFoldDB" id="A0A8H6RGD7"/>
<keyword evidence="5 8" id="KW-1133">Transmembrane helix</keyword>
<evidence type="ECO:0000256" key="2">
    <source>
        <dbReference type="ARBA" id="ARBA00022448"/>
    </source>
</evidence>
<dbReference type="GO" id="GO:0015171">
    <property type="term" value="F:amino acid transmembrane transporter activity"/>
    <property type="evidence" value="ECO:0007669"/>
    <property type="project" value="TreeGrafter"/>
</dbReference>
<dbReference type="PANTHER" id="PTHR43341:SF18">
    <property type="entry name" value="AMINO ACID PERMEASE_ SLC12A DOMAIN-CONTAINING PROTEIN"/>
    <property type="match status" value="1"/>
</dbReference>
<dbReference type="EMBL" id="JABCIY010000168">
    <property type="protein sequence ID" value="KAF7190586.1"/>
    <property type="molecule type" value="Genomic_DNA"/>
</dbReference>
<feature type="transmembrane region" description="Helical" evidence="8">
    <location>
        <begin position="68"/>
        <end position="87"/>
    </location>
</feature>
<feature type="region of interest" description="Disordered" evidence="7">
    <location>
        <begin position="1"/>
        <end position="23"/>
    </location>
</feature>
<feature type="transmembrane region" description="Helical" evidence="8">
    <location>
        <begin position="394"/>
        <end position="413"/>
    </location>
</feature>
<evidence type="ECO:0000256" key="4">
    <source>
        <dbReference type="ARBA" id="ARBA00022970"/>
    </source>
</evidence>
<feature type="transmembrane region" description="Helical" evidence="8">
    <location>
        <begin position="428"/>
        <end position="448"/>
    </location>
</feature>
<evidence type="ECO:0000256" key="6">
    <source>
        <dbReference type="ARBA" id="ARBA00023136"/>
    </source>
</evidence>
<comment type="subcellular location">
    <subcellularLocation>
        <location evidence="1">Membrane</location>
        <topology evidence="1">Multi-pass membrane protein</topology>
    </subcellularLocation>
</comment>
<keyword evidence="2" id="KW-0813">Transport</keyword>
<keyword evidence="11" id="KW-1185">Reference proteome</keyword>
<feature type="transmembrane region" description="Helical" evidence="8">
    <location>
        <begin position="256"/>
        <end position="276"/>
    </location>
</feature>
<proteinExistence type="predicted"/>
<evidence type="ECO:0000256" key="8">
    <source>
        <dbReference type="SAM" id="Phobius"/>
    </source>
</evidence>
<dbReference type="PIRSF" id="PIRSF006060">
    <property type="entry name" value="AA_transporter"/>
    <property type="match status" value="1"/>
</dbReference>
<evidence type="ECO:0000313" key="10">
    <source>
        <dbReference type="EMBL" id="KAF7190586.1"/>
    </source>
</evidence>
<dbReference type="InterPro" id="IPR050524">
    <property type="entry name" value="APC_YAT"/>
</dbReference>
<keyword evidence="6 8" id="KW-0472">Membrane</keyword>
<feature type="transmembrane region" description="Helical" evidence="8">
    <location>
        <begin position="93"/>
        <end position="114"/>
    </location>
</feature>
<reference evidence="10" key="1">
    <citation type="submission" date="2020-04" db="EMBL/GenBank/DDBJ databases">
        <title>Draft genome resource of the tomato pathogen Pseudocercospora fuligena.</title>
        <authorList>
            <person name="Zaccaron A."/>
        </authorList>
    </citation>
    <scope>NUCLEOTIDE SEQUENCE</scope>
    <source>
        <strain evidence="10">PF001</strain>
    </source>
</reference>
<sequence length="563" mass="62451">MVQSAEMERAPTPQALHGYDKDEKMEIDIEARPQSIDDVADEKAPSMLGHFEEVQHVRQGLHQRHIQMIALAGTIGTGLFLGSGRAIANAGPLGAWLSYSIVGVTVCSVVLAVAEMGALVPLSGSIVRFSEFFVDPALSFAVGWNQVYSYIVSIPSEIVAAAVLVSFWTDANSAIWITVFSLLVIVSSMTFVRVYGELEFGFSLLKIFLVVFINILSLVITCGGGPSGESIGFRYWRNPGPFVQYLSIPGSLGRFAGFWSTFNSALYAYGGIHAIVVAAAETKNPRQAIPQAAKRIFWRVLIFYVLTIFMVGLVVPSNDPNLLRSTGTASQSPFVIAARRAGIKAVPSFINAIVLTSAWSAANSNMLTGSRVLFGMANAGQAPKFFTRLNRHSIPWLAVGLLSLFMALGYMTLQDTASTVFTWLQDLVAISTLTDWILVLVTYLRFYYGCKAQGINRKAELPWAAPFQPWFTWISLILYLALLLTSGYKVFIHGRWDTETFISSYFNIPFTLIFYFGYKWWKKTRIVPLHEIPIRGFIDVALANPEERIPKKTGWRRLNVLWS</sequence>
<keyword evidence="4" id="KW-0029">Amino-acid transport</keyword>
<dbReference type="Gene3D" id="1.20.1740.10">
    <property type="entry name" value="Amino acid/polyamine transporter I"/>
    <property type="match status" value="1"/>
</dbReference>
<evidence type="ECO:0000259" key="9">
    <source>
        <dbReference type="Pfam" id="PF00324"/>
    </source>
</evidence>
<feature type="transmembrane region" description="Helical" evidence="8">
    <location>
        <begin position="174"/>
        <end position="195"/>
    </location>
</feature>
<feature type="transmembrane region" description="Helical" evidence="8">
    <location>
        <begin position="296"/>
        <end position="315"/>
    </location>
</feature>
<dbReference type="PANTHER" id="PTHR43341">
    <property type="entry name" value="AMINO ACID PERMEASE"/>
    <property type="match status" value="1"/>
</dbReference>
<protein>
    <submittedName>
        <fullName evidence="10">Proline-specific permease</fullName>
    </submittedName>
</protein>
<evidence type="ECO:0000256" key="1">
    <source>
        <dbReference type="ARBA" id="ARBA00004141"/>
    </source>
</evidence>
<dbReference type="GO" id="GO:0016020">
    <property type="term" value="C:membrane"/>
    <property type="evidence" value="ECO:0007669"/>
    <property type="project" value="UniProtKB-SubCell"/>
</dbReference>
<evidence type="ECO:0000256" key="3">
    <source>
        <dbReference type="ARBA" id="ARBA00022692"/>
    </source>
</evidence>
<feature type="domain" description="Amino acid permease/ SLC12A" evidence="9">
    <location>
        <begin position="65"/>
        <end position="526"/>
    </location>
</feature>
<feature type="transmembrane region" description="Helical" evidence="8">
    <location>
        <begin position="207"/>
        <end position="226"/>
    </location>
</feature>
<feature type="transmembrane region" description="Helical" evidence="8">
    <location>
        <begin position="147"/>
        <end position="168"/>
    </location>
</feature>
<dbReference type="Pfam" id="PF00324">
    <property type="entry name" value="AA_permease"/>
    <property type="match status" value="1"/>
</dbReference>
<accession>A0A8H6RGD7</accession>
<gene>
    <name evidence="10" type="ORF">HII31_07745</name>
</gene>
<feature type="transmembrane region" description="Helical" evidence="8">
    <location>
        <begin position="500"/>
        <end position="518"/>
    </location>
</feature>
<dbReference type="InterPro" id="IPR004841">
    <property type="entry name" value="AA-permease/SLC12A_dom"/>
</dbReference>
<evidence type="ECO:0000256" key="7">
    <source>
        <dbReference type="SAM" id="MobiDB-lite"/>
    </source>
</evidence>
<organism evidence="10 11">
    <name type="scientific">Pseudocercospora fuligena</name>
    <dbReference type="NCBI Taxonomy" id="685502"/>
    <lineage>
        <taxon>Eukaryota</taxon>
        <taxon>Fungi</taxon>
        <taxon>Dikarya</taxon>
        <taxon>Ascomycota</taxon>
        <taxon>Pezizomycotina</taxon>
        <taxon>Dothideomycetes</taxon>
        <taxon>Dothideomycetidae</taxon>
        <taxon>Mycosphaerellales</taxon>
        <taxon>Mycosphaerellaceae</taxon>
        <taxon>Pseudocercospora</taxon>
    </lineage>
</organism>
<evidence type="ECO:0000313" key="11">
    <source>
        <dbReference type="Proteomes" id="UP000660729"/>
    </source>
</evidence>
<keyword evidence="3 8" id="KW-0812">Transmembrane</keyword>
<dbReference type="OrthoDB" id="3900342at2759"/>